<feature type="non-terminal residue" evidence="2">
    <location>
        <position position="152"/>
    </location>
</feature>
<protein>
    <submittedName>
        <fullName evidence="2">15491_t:CDS:1</fullName>
    </submittedName>
</protein>
<evidence type="ECO:0000313" key="3">
    <source>
        <dbReference type="Proteomes" id="UP001153678"/>
    </source>
</evidence>
<feature type="region of interest" description="Disordered" evidence="1">
    <location>
        <begin position="1"/>
        <end position="47"/>
    </location>
</feature>
<keyword evidence="3" id="KW-1185">Reference proteome</keyword>
<dbReference type="Proteomes" id="UP001153678">
    <property type="component" value="Unassembled WGS sequence"/>
</dbReference>
<proteinExistence type="predicted"/>
<dbReference type="EMBL" id="CAMKVN010006541">
    <property type="protein sequence ID" value="CAI2190413.1"/>
    <property type="molecule type" value="Genomic_DNA"/>
</dbReference>
<evidence type="ECO:0000256" key="1">
    <source>
        <dbReference type="SAM" id="MobiDB-lite"/>
    </source>
</evidence>
<evidence type="ECO:0000313" key="2">
    <source>
        <dbReference type="EMBL" id="CAI2190413.1"/>
    </source>
</evidence>
<feature type="compositionally biased region" description="Acidic residues" evidence="1">
    <location>
        <begin position="33"/>
        <end position="47"/>
    </location>
</feature>
<comment type="caution">
    <text evidence="2">The sequence shown here is derived from an EMBL/GenBank/DDBJ whole genome shotgun (WGS) entry which is preliminary data.</text>
</comment>
<organism evidence="2 3">
    <name type="scientific">Funneliformis geosporum</name>
    <dbReference type="NCBI Taxonomy" id="1117311"/>
    <lineage>
        <taxon>Eukaryota</taxon>
        <taxon>Fungi</taxon>
        <taxon>Fungi incertae sedis</taxon>
        <taxon>Mucoromycota</taxon>
        <taxon>Glomeromycotina</taxon>
        <taxon>Glomeromycetes</taxon>
        <taxon>Glomerales</taxon>
        <taxon>Glomeraceae</taxon>
        <taxon>Funneliformis</taxon>
    </lineage>
</organism>
<dbReference type="AlphaFoldDB" id="A0A9W4T4S3"/>
<feature type="compositionally biased region" description="Polar residues" evidence="1">
    <location>
        <begin position="8"/>
        <end position="18"/>
    </location>
</feature>
<reference evidence="2" key="1">
    <citation type="submission" date="2022-08" db="EMBL/GenBank/DDBJ databases">
        <authorList>
            <person name="Kallberg Y."/>
            <person name="Tangrot J."/>
            <person name="Rosling A."/>
        </authorList>
    </citation>
    <scope>NUCLEOTIDE SEQUENCE</scope>
    <source>
        <strain evidence="2">Wild A</strain>
    </source>
</reference>
<accession>A0A9W4T4S3</accession>
<gene>
    <name evidence="2" type="ORF">FWILDA_LOCUS14563</name>
</gene>
<sequence>RVRKYTNYPKSSINPSNDSEIKANQPLESSEFTTEEDEVTSESDDNGNFEIFEDYASLDYEPFRDPPSTESIDDDRFLWILIWIMSFWTRFNITEFATEALIKFMKLVLTEIGVDLLPRSAEHFLAYIRWYQPADSLNIRYYFCDNEETCNV</sequence>
<name>A0A9W4T4S3_9GLOM</name>